<feature type="signal peptide" evidence="2">
    <location>
        <begin position="1"/>
        <end position="29"/>
    </location>
</feature>
<keyword evidence="4" id="KW-1185">Reference proteome</keyword>
<reference evidence="4" key="1">
    <citation type="journal article" date="2019" name="Int. J. Syst. Evol. Microbiol.">
        <title>The Global Catalogue of Microorganisms (GCM) 10K type strain sequencing project: providing services to taxonomists for standard genome sequencing and annotation.</title>
        <authorList>
            <consortium name="The Broad Institute Genomics Platform"/>
            <consortium name="The Broad Institute Genome Sequencing Center for Infectious Disease"/>
            <person name="Wu L."/>
            <person name="Ma J."/>
        </authorList>
    </citation>
    <scope>NUCLEOTIDE SEQUENCE [LARGE SCALE GENOMIC DNA]</scope>
    <source>
        <strain evidence="4">JCM 9091</strain>
    </source>
</reference>
<evidence type="ECO:0000313" key="4">
    <source>
        <dbReference type="Proteomes" id="UP001501532"/>
    </source>
</evidence>
<feature type="region of interest" description="Disordered" evidence="1">
    <location>
        <begin position="29"/>
        <end position="52"/>
    </location>
</feature>
<evidence type="ECO:0000256" key="1">
    <source>
        <dbReference type="SAM" id="MobiDB-lite"/>
    </source>
</evidence>
<gene>
    <name evidence="3" type="ORF">GCM10010448_70850</name>
</gene>
<keyword evidence="2" id="KW-0732">Signal</keyword>
<feature type="chain" id="PRO_5046139181" description="HNH endonuclease" evidence="2">
    <location>
        <begin position="30"/>
        <end position="206"/>
    </location>
</feature>
<comment type="caution">
    <text evidence="3">The sequence shown here is derived from an EMBL/GenBank/DDBJ whole genome shotgun (WGS) entry which is preliminary data.</text>
</comment>
<protein>
    <recommendedName>
        <fullName evidence="5">HNH endonuclease</fullName>
    </recommendedName>
</protein>
<feature type="region of interest" description="Disordered" evidence="1">
    <location>
        <begin position="139"/>
        <end position="168"/>
    </location>
</feature>
<sequence length="206" mass="21855">MTTYHRAFTALGMLAASAALALGASPAGATSSSLPYGPGPQDHYTVQKQPAPGTCHYRHDHAQPLPDSHCTPGALNPKVTTRTLKATICNPHGYTSKIRPPASVTGREKIANAASYGYKTDKASLHDAEYDHLVSLQLGGDPNDPRNLWVEPPSPGHRPGAGPNNDKDKVETRLHTAICNGRVTLAAAQQAIASNWVTAEQRLGLK</sequence>
<dbReference type="EMBL" id="BAAAUF010000121">
    <property type="protein sequence ID" value="GAA3079210.1"/>
    <property type="molecule type" value="Genomic_DNA"/>
</dbReference>
<evidence type="ECO:0008006" key="5">
    <source>
        <dbReference type="Google" id="ProtNLM"/>
    </source>
</evidence>
<evidence type="ECO:0000313" key="3">
    <source>
        <dbReference type="EMBL" id="GAA3079210.1"/>
    </source>
</evidence>
<evidence type="ECO:0000256" key="2">
    <source>
        <dbReference type="SAM" id="SignalP"/>
    </source>
</evidence>
<dbReference type="RefSeq" id="WP_372482255.1">
    <property type="nucleotide sequence ID" value="NZ_BAAAUF010000121.1"/>
</dbReference>
<proteinExistence type="predicted"/>
<accession>A0ABP6M758</accession>
<name>A0ABP6M758_9ACTN</name>
<dbReference type="Proteomes" id="UP001501532">
    <property type="component" value="Unassembled WGS sequence"/>
</dbReference>
<organism evidence="3 4">
    <name type="scientific">Streptomyces glomeratus</name>
    <dbReference type="NCBI Taxonomy" id="284452"/>
    <lineage>
        <taxon>Bacteria</taxon>
        <taxon>Bacillati</taxon>
        <taxon>Actinomycetota</taxon>
        <taxon>Actinomycetes</taxon>
        <taxon>Kitasatosporales</taxon>
        <taxon>Streptomycetaceae</taxon>
        <taxon>Streptomyces</taxon>
    </lineage>
</organism>